<dbReference type="Pfam" id="PF07859">
    <property type="entry name" value="Abhydrolase_3"/>
    <property type="match status" value="1"/>
</dbReference>
<proteinExistence type="predicted"/>
<dbReference type="HOGENOM" id="CLU_787138_0_0_1"/>
<feature type="domain" description="Alpha/beta hydrolase fold-3" evidence="1">
    <location>
        <begin position="133"/>
        <end position="355"/>
    </location>
</feature>
<evidence type="ECO:0000313" key="2">
    <source>
        <dbReference type="EMBL" id="EMF15629.1"/>
    </source>
</evidence>
<dbReference type="OMA" id="GLQYYRR"/>
<dbReference type="PANTHER" id="PTHR23024">
    <property type="entry name" value="ARYLACETAMIDE DEACETYLASE"/>
    <property type="match status" value="1"/>
</dbReference>
<dbReference type="EMBL" id="KB456261">
    <property type="protein sequence ID" value="EMF15629.1"/>
    <property type="molecule type" value="Genomic_DNA"/>
</dbReference>
<gene>
    <name evidence="2" type="ORF">SEPMUDRAFT_154401</name>
</gene>
<dbReference type="InterPro" id="IPR050466">
    <property type="entry name" value="Carboxylest/Gibb_receptor"/>
</dbReference>
<keyword evidence="3" id="KW-1185">Reference proteome</keyword>
<dbReference type="ESTHER" id="sphms-m3dcu2">
    <property type="family name" value="Hormone-sensitive_lipase_like"/>
</dbReference>
<dbReference type="Gene3D" id="3.40.50.1820">
    <property type="entry name" value="alpha/beta hydrolase"/>
    <property type="match status" value="1"/>
</dbReference>
<dbReference type="PANTHER" id="PTHR23024:SF24">
    <property type="entry name" value="ALPHA_BETA HYDROLASE FOLD-3 DOMAIN-CONTAINING PROTEIN"/>
    <property type="match status" value="1"/>
</dbReference>
<dbReference type="InterPro" id="IPR013094">
    <property type="entry name" value="AB_hydrolase_3"/>
</dbReference>
<dbReference type="SUPFAM" id="SSF53474">
    <property type="entry name" value="alpha/beta-Hydrolases"/>
    <property type="match status" value="1"/>
</dbReference>
<sequence>MASESSPPEGTDPVAALCTRPGRLGDWNMKLFQDPRAHPKLVEVFRAFGMDGSQGNPFEGASVQDLASTTQMAKNHASTMKLYEILPNDLVGDQQEQSQIHRETLTFPSFDGTERQMFVFRPAEQSRRVLPVVVYFHGGGMVLTSTSNKVHDRWCQSLAVQGVMAISVDFRNAYDNGKHNAFPIGLNDCAAAVQYIYQHKAELQISNIILQGESGGANLSLATALKAKREGWIHQIAGVYGIVPYISGAYGWPDARKLKELPSLYECEGYWLYTSMMAGMASYYCGEGEEGEKAKETPLAWPYFASIDDCKGLPPHVLAMDELDPLRDEGMAYYRKLLAAGVEAHAKVNLGVVHATSLVFRKLLPEFHNNAIRDVTSFAKNL</sequence>
<dbReference type="Proteomes" id="UP000016931">
    <property type="component" value="Unassembled WGS sequence"/>
</dbReference>
<name>M3DCU2_SPHMS</name>
<evidence type="ECO:0000313" key="3">
    <source>
        <dbReference type="Proteomes" id="UP000016931"/>
    </source>
</evidence>
<protein>
    <submittedName>
        <fullName evidence="2">Brefeldin A esterase</fullName>
    </submittedName>
</protein>
<organism evidence="2 3">
    <name type="scientific">Sphaerulina musiva (strain SO2202)</name>
    <name type="common">Poplar stem canker fungus</name>
    <name type="synonym">Septoria musiva</name>
    <dbReference type="NCBI Taxonomy" id="692275"/>
    <lineage>
        <taxon>Eukaryota</taxon>
        <taxon>Fungi</taxon>
        <taxon>Dikarya</taxon>
        <taxon>Ascomycota</taxon>
        <taxon>Pezizomycotina</taxon>
        <taxon>Dothideomycetes</taxon>
        <taxon>Dothideomycetidae</taxon>
        <taxon>Mycosphaerellales</taxon>
        <taxon>Mycosphaerellaceae</taxon>
        <taxon>Sphaerulina</taxon>
    </lineage>
</organism>
<accession>M3DCU2</accession>
<dbReference type="InterPro" id="IPR029058">
    <property type="entry name" value="AB_hydrolase_fold"/>
</dbReference>
<dbReference type="OrthoDB" id="433474at2759"/>
<evidence type="ECO:0000259" key="1">
    <source>
        <dbReference type="Pfam" id="PF07859"/>
    </source>
</evidence>
<dbReference type="AlphaFoldDB" id="M3DCU2"/>
<dbReference type="STRING" id="692275.M3DCU2"/>
<dbReference type="RefSeq" id="XP_016763750.1">
    <property type="nucleotide sequence ID" value="XM_016907560.1"/>
</dbReference>
<dbReference type="eggNOG" id="KOG1515">
    <property type="taxonomic scope" value="Eukaryota"/>
</dbReference>
<reference evidence="2 3" key="1">
    <citation type="journal article" date="2012" name="PLoS Pathog.">
        <title>Diverse lifestyles and strategies of plant pathogenesis encoded in the genomes of eighteen Dothideomycetes fungi.</title>
        <authorList>
            <person name="Ohm R.A."/>
            <person name="Feau N."/>
            <person name="Henrissat B."/>
            <person name="Schoch C.L."/>
            <person name="Horwitz B.A."/>
            <person name="Barry K.W."/>
            <person name="Condon B.J."/>
            <person name="Copeland A.C."/>
            <person name="Dhillon B."/>
            <person name="Glaser F."/>
            <person name="Hesse C.N."/>
            <person name="Kosti I."/>
            <person name="LaButti K."/>
            <person name="Lindquist E.A."/>
            <person name="Lucas S."/>
            <person name="Salamov A.A."/>
            <person name="Bradshaw R.E."/>
            <person name="Ciuffetti L."/>
            <person name="Hamelin R.C."/>
            <person name="Kema G.H.J."/>
            <person name="Lawrence C."/>
            <person name="Scott J.A."/>
            <person name="Spatafora J.W."/>
            <person name="Turgeon B.G."/>
            <person name="de Wit P.J.G.M."/>
            <person name="Zhong S."/>
            <person name="Goodwin S.B."/>
            <person name="Grigoriev I.V."/>
        </authorList>
    </citation>
    <scope>NUCLEOTIDE SEQUENCE [LARGE SCALE GENOMIC DNA]</scope>
    <source>
        <strain evidence="2 3">SO2202</strain>
    </source>
</reference>
<dbReference type="GO" id="GO:0016787">
    <property type="term" value="F:hydrolase activity"/>
    <property type="evidence" value="ECO:0007669"/>
    <property type="project" value="InterPro"/>
</dbReference>
<dbReference type="GeneID" id="27904697"/>